<evidence type="ECO:0000256" key="4">
    <source>
        <dbReference type="PROSITE-ProRule" id="PRU00267"/>
    </source>
</evidence>
<dbReference type="SUPFAM" id="SSF47095">
    <property type="entry name" value="HMG-box"/>
    <property type="match status" value="1"/>
</dbReference>
<feature type="DNA-binding region" description="HMG box" evidence="4">
    <location>
        <begin position="395"/>
        <end position="463"/>
    </location>
</feature>
<feature type="compositionally biased region" description="Basic and acidic residues" evidence="5">
    <location>
        <begin position="257"/>
        <end position="266"/>
    </location>
</feature>
<evidence type="ECO:0000313" key="8">
    <source>
        <dbReference type="Proteomes" id="UP000308267"/>
    </source>
</evidence>
<dbReference type="STRING" id="147828.A0A4S2LBC4"/>
<dbReference type="CDD" id="cd22028">
    <property type="entry name" value="HMG-box_SoxA_SoxB_SoxG"/>
    <property type="match status" value="1"/>
</dbReference>
<comment type="caution">
    <text evidence="7">The sequence shown here is derived from an EMBL/GenBank/DDBJ whole genome shotgun (WGS) entry which is preliminary data.</text>
</comment>
<feature type="region of interest" description="Disordered" evidence="5">
    <location>
        <begin position="703"/>
        <end position="821"/>
    </location>
</feature>
<gene>
    <name evidence="7" type="ORF">CRM22_008566</name>
</gene>
<feature type="region of interest" description="Disordered" evidence="5">
    <location>
        <begin position="161"/>
        <end position="306"/>
    </location>
</feature>
<organism evidence="7 8">
    <name type="scientific">Opisthorchis felineus</name>
    <dbReference type="NCBI Taxonomy" id="147828"/>
    <lineage>
        <taxon>Eukaryota</taxon>
        <taxon>Metazoa</taxon>
        <taxon>Spiralia</taxon>
        <taxon>Lophotrochozoa</taxon>
        <taxon>Platyhelminthes</taxon>
        <taxon>Trematoda</taxon>
        <taxon>Digenea</taxon>
        <taxon>Opisthorchiida</taxon>
        <taxon>Opisthorchiata</taxon>
        <taxon>Opisthorchiidae</taxon>
        <taxon>Opisthorchis</taxon>
    </lineage>
</organism>
<feature type="region of interest" description="Disordered" evidence="5">
    <location>
        <begin position="467"/>
        <end position="489"/>
    </location>
</feature>
<keyword evidence="2 4" id="KW-0238">DNA-binding</keyword>
<dbReference type="OrthoDB" id="6247875at2759"/>
<dbReference type="PANTHER" id="PTHR10270">
    <property type="entry name" value="SOX TRANSCRIPTION FACTOR"/>
    <property type="match status" value="1"/>
</dbReference>
<dbReference type="GO" id="GO:0007420">
    <property type="term" value="P:brain development"/>
    <property type="evidence" value="ECO:0007669"/>
    <property type="project" value="TreeGrafter"/>
</dbReference>
<dbReference type="Proteomes" id="UP000308267">
    <property type="component" value="Unassembled WGS sequence"/>
</dbReference>
<dbReference type="InterPro" id="IPR050140">
    <property type="entry name" value="SRY-related_HMG-box_TF-like"/>
</dbReference>
<accession>A0A4S2LBC4</accession>
<comment type="subcellular location">
    <subcellularLocation>
        <location evidence="1">Nucleus</location>
    </subcellularLocation>
</comment>
<evidence type="ECO:0000256" key="2">
    <source>
        <dbReference type="ARBA" id="ARBA00023125"/>
    </source>
</evidence>
<dbReference type="GO" id="GO:0000122">
    <property type="term" value="P:negative regulation of transcription by RNA polymerase II"/>
    <property type="evidence" value="ECO:0007669"/>
    <property type="project" value="TreeGrafter"/>
</dbReference>
<dbReference type="GO" id="GO:0000978">
    <property type="term" value="F:RNA polymerase II cis-regulatory region sequence-specific DNA binding"/>
    <property type="evidence" value="ECO:0007669"/>
    <property type="project" value="TreeGrafter"/>
</dbReference>
<reference evidence="7 8" key="1">
    <citation type="journal article" date="2019" name="BMC Genomics">
        <title>New insights from Opisthorchis felineus genome: update on genomics of the epidemiologically important liver flukes.</title>
        <authorList>
            <person name="Ershov N.I."/>
            <person name="Mordvinov V.A."/>
            <person name="Prokhortchouk E.B."/>
            <person name="Pakharukova M.Y."/>
            <person name="Gunbin K.V."/>
            <person name="Ustyantsev K."/>
            <person name="Genaev M.A."/>
            <person name="Blinov A.G."/>
            <person name="Mazur A."/>
            <person name="Boulygina E."/>
            <person name="Tsygankova S."/>
            <person name="Khrameeva E."/>
            <person name="Chekanov N."/>
            <person name="Fan G."/>
            <person name="Xiao A."/>
            <person name="Zhang H."/>
            <person name="Xu X."/>
            <person name="Yang H."/>
            <person name="Solovyev V."/>
            <person name="Lee S.M."/>
            <person name="Liu X."/>
            <person name="Afonnikov D.A."/>
            <person name="Skryabin K.G."/>
        </authorList>
    </citation>
    <scope>NUCLEOTIDE SEQUENCE [LARGE SCALE GENOMIC DNA]</scope>
    <source>
        <strain evidence="7">AK-0245</strain>
        <tissue evidence="7">Whole organism</tissue>
    </source>
</reference>
<feature type="compositionally biased region" description="Basic and acidic residues" evidence="5">
    <location>
        <begin position="228"/>
        <end position="237"/>
    </location>
</feature>
<evidence type="ECO:0000256" key="5">
    <source>
        <dbReference type="SAM" id="MobiDB-lite"/>
    </source>
</evidence>
<feature type="compositionally biased region" description="Polar residues" evidence="5">
    <location>
        <begin position="178"/>
        <end position="227"/>
    </location>
</feature>
<proteinExistence type="predicted"/>
<dbReference type="FunFam" id="1.10.30.10:FF:000002">
    <property type="entry name" value="transcription factor Sox-2"/>
    <property type="match status" value="1"/>
</dbReference>
<dbReference type="GO" id="GO:0001228">
    <property type="term" value="F:DNA-binding transcription activator activity, RNA polymerase II-specific"/>
    <property type="evidence" value="ECO:0007669"/>
    <property type="project" value="TreeGrafter"/>
</dbReference>
<evidence type="ECO:0000313" key="7">
    <source>
        <dbReference type="EMBL" id="TGZ60371.1"/>
    </source>
</evidence>
<evidence type="ECO:0000256" key="3">
    <source>
        <dbReference type="ARBA" id="ARBA00023242"/>
    </source>
</evidence>
<evidence type="ECO:0000256" key="1">
    <source>
        <dbReference type="ARBA" id="ARBA00004123"/>
    </source>
</evidence>
<feature type="region of interest" description="Disordered" evidence="5">
    <location>
        <begin position="894"/>
        <end position="924"/>
    </location>
</feature>
<dbReference type="Gene3D" id="1.10.30.10">
    <property type="entry name" value="High mobility group box domain"/>
    <property type="match status" value="1"/>
</dbReference>
<evidence type="ECO:0000259" key="6">
    <source>
        <dbReference type="PROSITE" id="PS50118"/>
    </source>
</evidence>
<sequence length="1008" mass="110576">MTTYESPLNATTHMSTLESGIKLKDVAFSFGTAENYSLSTMSDENQPILMNGKRTNCPSPDIPNEKSLYLPGSYPASVNFNPITPSYSFTETRTNNSYEYTQQWLSKSPTGIRSSEFNYPPNDSDFMISSNFSNAANLVERNYSREVCGFNVDAGISPTGQTSLPTSLKAPGPVISDSVKSGNPMNSDHRQLSCTNRTPHYSNYDSAEIQSTDSNLLEPNTRQASKLESSHGKDQEAQIRTSQPRCASYQKMVCPKPDPDEVKSVDDTENEEDELDYLDEAESDEDGGIPARSGGRNSESAGCKDGSELHVGVRNYELKRTLQGEDSIYSPQAQFESLMSHGNKDILYDSELHSGSTLDDHPSIHYGSNVKSHRESLERVSDQSTNHVHKKEDRVKRPMNAFMVWSRGQRRRMAQENPKMHNSEISKRLGSLWKSLCETDKKPFIDEAKRLRANHMAQYPDYKYRPRRKHRPMEKQKKGSSSINAVMGSYLGGSGSTPAMLGRTGGGLTHPARHMSNLFDALGSCPQRSAHFSQHIHKHEHHHHLHGLFGHPHQTQPSYPGQHPSYLPSHLAGIMNENAPFGTVTPPVGGTFHSTSSTNPSDDSATNYLSQSLVPYYNAVSEEEGGLRTGRSWPPFEHASAEYPSSYQQQVPYPTRPIMNALESSYRDNEDENLRLSTRNQAVISQRMGSDSQHGRQEIALIESRTDPSTLHSTVTEPDAAPFTNVSAIPLTTGDPPEDRLGHSTCRSPNLNSGSQTLGPNPWALLYPTATGNESSSLEHPCPDRTTAMRSNQTGGSSIDSPPPFSSGRRSGASTPVQRGINPTNSSAAAAMMAAMAAANYAASQLAYYGVSGSNESGADTRLSSEAKLSTVVSGPQDHSGWSSCDVQNFSTRTTMSSWSGGQKSDNGAFGSRSNASCPPSEAQNPYTAYLQLENYSQQHPLNSRLMTTPYTKQFWPDRYDLSSPACDSNAPLSLTSGFSMQQLAHKVYSSRPLCFDQVNAVKDPADS</sequence>
<feature type="domain" description="HMG box" evidence="6">
    <location>
        <begin position="395"/>
        <end position="463"/>
    </location>
</feature>
<name>A0A4S2LBC4_OPIFE</name>
<dbReference type="GO" id="GO:0030182">
    <property type="term" value="P:neuron differentiation"/>
    <property type="evidence" value="ECO:0007669"/>
    <property type="project" value="TreeGrafter"/>
</dbReference>
<dbReference type="SMART" id="SM00398">
    <property type="entry name" value="HMG"/>
    <property type="match status" value="1"/>
</dbReference>
<dbReference type="InterPro" id="IPR009071">
    <property type="entry name" value="HMG_box_dom"/>
</dbReference>
<feature type="compositionally biased region" description="Acidic residues" evidence="5">
    <location>
        <begin position="267"/>
        <end position="287"/>
    </location>
</feature>
<dbReference type="AlphaFoldDB" id="A0A4S2LBC4"/>
<dbReference type="Pfam" id="PF00505">
    <property type="entry name" value="HMG_box"/>
    <property type="match status" value="1"/>
</dbReference>
<dbReference type="EMBL" id="SJOL01008406">
    <property type="protein sequence ID" value="TGZ60371.1"/>
    <property type="molecule type" value="Genomic_DNA"/>
</dbReference>
<feature type="compositionally biased region" description="Polar residues" evidence="5">
    <location>
        <begin position="745"/>
        <end position="759"/>
    </location>
</feature>
<keyword evidence="8" id="KW-1185">Reference proteome</keyword>
<keyword evidence="3 4" id="KW-0539">Nucleus</keyword>
<protein>
    <recommendedName>
        <fullName evidence="6">HMG box domain-containing protein</fullName>
    </recommendedName>
</protein>
<feature type="compositionally biased region" description="Polar residues" evidence="5">
    <location>
        <begin position="788"/>
        <end position="800"/>
    </location>
</feature>
<dbReference type="PANTHER" id="PTHR10270:SF324">
    <property type="entry name" value="SOX DOMAIN-CONTAINING PROTEIN DICHAETE-RELATED"/>
    <property type="match status" value="1"/>
</dbReference>
<dbReference type="GO" id="GO:0005634">
    <property type="term" value="C:nucleus"/>
    <property type="evidence" value="ECO:0007669"/>
    <property type="project" value="UniProtKB-SubCell"/>
</dbReference>
<dbReference type="PROSITE" id="PS50118">
    <property type="entry name" value="HMG_BOX_2"/>
    <property type="match status" value="1"/>
</dbReference>
<feature type="compositionally biased region" description="Polar residues" evidence="5">
    <location>
        <begin position="707"/>
        <end position="716"/>
    </location>
</feature>
<dbReference type="InterPro" id="IPR036910">
    <property type="entry name" value="HMG_box_dom_sf"/>
</dbReference>